<proteinExistence type="predicted"/>
<evidence type="ECO:0000313" key="1">
    <source>
        <dbReference type="EMBL" id="CAH1444545.1"/>
    </source>
</evidence>
<gene>
    <name evidence="1" type="ORF">LVIROSA_LOCUS30366</name>
</gene>
<sequence>MNFDRGRLFRNFLTNLDSSMVSPRAADFKVIPDNFPAYKSIDSDSDILSRSNSDIKFLVQLFPKPYESSIQPSFLLTKPSPHPPSLSDMLTWLVNR</sequence>
<organism evidence="1 2">
    <name type="scientific">Lactuca virosa</name>
    <dbReference type="NCBI Taxonomy" id="75947"/>
    <lineage>
        <taxon>Eukaryota</taxon>
        <taxon>Viridiplantae</taxon>
        <taxon>Streptophyta</taxon>
        <taxon>Embryophyta</taxon>
        <taxon>Tracheophyta</taxon>
        <taxon>Spermatophyta</taxon>
        <taxon>Magnoliopsida</taxon>
        <taxon>eudicotyledons</taxon>
        <taxon>Gunneridae</taxon>
        <taxon>Pentapetalae</taxon>
        <taxon>asterids</taxon>
        <taxon>campanulids</taxon>
        <taxon>Asterales</taxon>
        <taxon>Asteraceae</taxon>
        <taxon>Cichorioideae</taxon>
        <taxon>Cichorieae</taxon>
        <taxon>Lactucinae</taxon>
        <taxon>Lactuca</taxon>
    </lineage>
</organism>
<evidence type="ECO:0000313" key="2">
    <source>
        <dbReference type="Proteomes" id="UP001157418"/>
    </source>
</evidence>
<keyword evidence="2" id="KW-1185">Reference proteome</keyword>
<comment type="caution">
    <text evidence="1">The sequence shown here is derived from an EMBL/GenBank/DDBJ whole genome shotgun (WGS) entry which is preliminary data.</text>
</comment>
<dbReference type="Proteomes" id="UP001157418">
    <property type="component" value="Unassembled WGS sequence"/>
</dbReference>
<name>A0AAU9P3B5_9ASTR</name>
<accession>A0AAU9P3B5</accession>
<reference evidence="1 2" key="1">
    <citation type="submission" date="2022-01" db="EMBL/GenBank/DDBJ databases">
        <authorList>
            <person name="Xiong W."/>
            <person name="Schranz E."/>
        </authorList>
    </citation>
    <scope>NUCLEOTIDE SEQUENCE [LARGE SCALE GENOMIC DNA]</scope>
</reference>
<dbReference type="EMBL" id="CAKMRJ010005523">
    <property type="protein sequence ID" value="CAH1444545.1"/>
    <property type="molecule type" value="Genomic_DNA"/>
</dbReference>
<protein>
    <submittedName>
        <fullName evidence="1">Uncharacterized protein</fullName>
    </submittedName>
</protein>
<dbReference type="AlphaFoldDB" id="A0AAU9P3B5"/>